<feature type="non-terminal residue" evidence="2">
    <location>
        <position position="84"/>
    </location>
</feature>
<evidence type="ECO:0008006" key="3">
    <source>
        <dbReference type="Google" id="ProtNLM"/>
    </source>
</evidence>
<dbReference type="AlphaFoldDB" id="X1A7V8"/>
<dbReference type="InterPro" id="IPR025495">
    <property type="entry name" value="DUF4386"/>
</dbReference>
<dbReference type="Pfam" id="PF14329">
    <property type="entry name" value="DUF4386"/>
    <property type="match status" value="1"/>
</dbReference>
<keyword evidence="1" id="KW-0472">Membrane</keyword>
<keyword evidence="1" id="KW-0812">Transmembrane</keyword>
<dbReference type="EMBL" id="BART01013543">
    <property type="protein sequence ID" value="GAG78300.1"/>
    <property type="molecule type" value="Genomic_DNA"/>
</dbReference>
<feature type="transmembrane region" description="Helical" evidence="1">
    <location>
        <begin position="36"/>
        <end position="58"/>
    </location>
</feature>
<evidence type="ECO:0000313" key="2">
    <source>
        <dbReference type="EMBL" id="GAG78300.1"/>
    </source>
</evidence>
<comment type="caution">
    <text evidence="2">The sequence shown here is derived from an EMBL/GenBank/DDBJ whole genome shotgun (WGS) entry which is preliminary data.</text>
</comment>
<gene>
    <name evidence="2" type="ORF">S01H4_27632</name>
</gene>
<sequence length="84" mass="9286">MKKMDSNRKIAIIVGALILIAYGVLASSITESKIIVMLFEVISGVAVILIAVLMFPLFKPYNEKASFWYIFFRSIEGGLMIIAG</sequence>
<keyword evidence="1" id="KW-1133">Transmembrane helix</keyword>
<accession>X1A7V8</accession>
<evidence type="ECO:0000256" key="1">
    <source>
        <dbReference type="SAM" id="Phobius"/>
    </source>
</evidence>
<reference evidence="2" key="1">
    <citation type="journal article" date="2014" name="Front. Microbiol.">
        <title>High frequency of phylogenetically diverse reductive dehalogenase-homologous genes in deep subseafloor sedimentary metagenomes.</title>
        <authorList>
            <person name="Kawai M."/>
            <person name="Futagami T."/>
            <person name="Toyoda A."/>
            <person name="Takaki Y."/>
            <person name="Nishi S."/>
            <person name="Hori S."/>
            <person name="Arai W."/>
            <person name="Tsubouchi T."/>
            <person name="Morono Y."/>
            <person name="Uchiyama I."/>
            <person name="Ito T."/>
            <person name="Fujiyama A."/>
            <person name="Inagaki F."/>
            <person name="Takami H."/>
        </authorList>
    </citation>
    <scope>NUCLEOTIDE SEQUENCE</scope>
    <source>
        <strain evidence="2">Expedition CK06-06</strain>
    </source>
</reference>
<organism evidence="2">
    <name type="scientific">marine sediment metagenome</name>
    <dbReference type="NCBI Taxonomy" id="412755"/>
    <lineage>
        <taxon>unclassified sequences</taxon>
        <taxon>metagenomes</taxon>
        <taxon>ecological metagenomes</taxon>
    </lineage>
</organism>
<name>X1A7V8_9ZZZZ</name>
<proteinExistence type="predicted"/>
<protein>
    <recommendedName>
        <fullName evidence="3">EamA domain-containing protein</fullName>
    </recommendedName>
</protein>